<evidence type="ECO:0000313" key="1">
    <source>
        <dbReference type="EMBL" id="KKM84869.1"/>
    </source>
</evidence>
<organism evidence="1">
    <name type="scientific">marine sediment metagenome</name>
    <dbReference type="NCBI Taxonomy" id="412755"/>
    <lineage>
        <taxon>unclassified sequences</taxon>
        <taxon>metagenomes</taxon>
        <taxon>ecological metagenomes</taxon>
    </lineage>
</organism>
<protein>
    <submittedName>
        <fullName evidence="1">Uncharacterized protein</fullName>
    </submittedName>
</protein>
<proteinExistence type="predicted"/>
<sequence>MWNFTDDRSFKKGYEVHSRKQYEKICKSEGGLYLSPSERKSLKPKTDKDYAPEKRRCAERIMKKIGKDGLMSKMKKIQDILPTGGNNGHKRI</sequence>
<gene>
    <name evidence="1" type="ORF">LCGC14_1294840</name>
</gene>
<name>A0A0F9KRL0_9ZZZZ</name>
<dbReference type="AlphaFoldDB" id="A0A0F9KRL0"/>
<comment type="caution">
    <text evidence="1">The sequence shown here is derived from an EMBL/GenBank/DDBJ whole genome shotgun (WGS) entry which is preliminary data.</text>
</comment>
<reference evidence="1" key="1">
    <citation type="journal article" date="2015" name="Nature">
        <title>Complex archaea that bridge the gap between prokaryotes and eukaryotes.</title>
        <authorList>
            <person name="Spang A."/>
            <person name="Saw J.H."/>
            <person name="Jorgensen S.L."/>
            <person name="Zaremba-Niedzwiedzka K."/>
            <person name="Martijn J."/>
            <person name="Lind A.E."/>
            <person name="van Eijk R."/>
            <person name="Schleper C."/>
            <person name="Guy L."/>
            <person name="Ettema T.J."/>
        </authorList>
    </citation>
    <scope>NUCLEOTIDE SEQUENCE</scope>
</reference>
<accession>A0A0F9KRL0</accession>
<dbReference type="EMBL" id="LAZR01007501">
    <property type="protein sequence ID" value="KKM84869.1"/>
    <property type="molecule type" value="Genomic_DNA"/>
</dbReference>